<evidence type="ECO:0000256" key="2">
    <source>
        <dbReference type="ARBA" id="ARBA00022729"/>
    </source>
</evidence>
<protein>
    <recommendedName>
        <fullName evidence="1">Glucosidase 2 subunit beta</fullName>
    </recommendedName>
</protein>
<proteinExistence type="predicted"/>
<feature type="chain" id="PRO_5043922325" description="Glucosidase 2 subunit beta" evidence="6">
    <location>
        <begin position="26"/>
        <end position="394"/>
    </location>
</feature>
<feature type="domain" description="MRH" evidence="7">
    <location>
        <begin position="291"/>
        <end position="394"/>
    </location>
</feature>
<organism evidence="8 9">
    <name type="scientific">Anaeramoeba flamelloides</name>
    <dbReference type="NCBI Taxonomy" id="1746091"/>
    <lineage>
        <taxon>Eukaryota</taxon>
        <taxon>Metamonada</taxon>
        <taxon>Anaeramoebidae</taxon>
        <taxon>Anaeramoeba</taxon>
    </lineage>
</organism>
<dbReference type="EMBL" id="JANTQA010000029">
    <property type="protein sequence ID" value="KAJ3441485.1"/>
    <property type="molecule type" value="Genomic_DNA"/>
</dbReference>
<dbReference type="Pfam" id="PF13015">
    <property type="entry name" value="PRKCSH_1"/>
    <property type="match status" value="1"/>
</dbReference>
<feature type="coiled-coil region" evidence="5">
    <location>
        <begin position="144"/>
        <end position="182"/>
    </location>
</feature>
<dbReference type="InterPro" id="IPR028146">
    <property type="entry name" value="PRKCSH_N"/>
</dbReference>
<keyword evidence="3" id="KW-0256">Endoplasmic reticulum</keyword>
<dbReference type="InterPro" id="IPR044865">
    <property type="entry name" value="MRH_dom"/>
</dbReference>
<dbReference type="PANTHER" id="PTHR12630:SF1">
    <property type="entry name" value="GLUCOSIDASE 2 SUBUNIT BETA"/>
    <property type="match status" value="1"/>
</dbReference>
<dbReference type="PANTHER" id="PTHR12630">
    <property type="entry name" value="N-LINKED OLIGOSACCHARIDE PROCESSING"/>
    <property type="match status" value="1"/>
</dbReference>
<dbReference type="PROSITE" id="PS51914">
    <property type="entry name" value="MRH"/>
    <property type="match status" value="1"/>
</dbReference>
<dbReference type="Proteomes" id="UP001146793">
    <property type="component" value="Unassembled WGS sequence"/>
</dbReference>
<evidence type="ECO:0000313" key="9">
    <source>
        <dbReference type="Proteomes" id="UP001146793"/>
    </source>
</evidence>
<evidence type="ECO:0000256" key="4">
    <source>
        <dbReference type="ARBA" id="ARBA00023157"/>
    </source>
</evidence>
<evidence type="ECO:0000313" key="8">
    <source>
        <dbReference type="EMBL" id="KAJ3441485.1"/>
    </source>
</evidence>
<comment type="caution">
    <text evidence="8">The sequence shown here is derived from an EMBL/GenBank/DDBJ whole genome shotgun (WGS) entry which is preliminary data.</text>
</comment>
<dbReference type="InterPro" id="IPR039794">
    <property type="entry name" value="Gtb1-like"/>
</dbReference>
<reference evidence="8" key="1">
    <citation type="submission" date="2022-08" db="EMBL/GenBank/DDBJ databases">
        <title>Novel sulphate-reducing endosymbionts in the free-living metamonad Anaeramoeba.</title>
        <authorList>
            <person name="Jerlstrom-Hultqvist J."/>
            <person name="Cepicka I."/>
            <person name="Gallot-Lavallee L."/>
            <person name="Salas-Leiva D."/>
            <person name="Curtis B.A."/>
            <person name="Zahonova K."/>
            <person name="Pipaliya S."/>
            <person name="Dacks J."/>
            <person name="Roger A.J."/>
        </authorList>
    </citation>
    <scope>NUCLEOTIDE SEQUENCE</scope>
    <source>
        <strain evidence="8">Busselton2</strain>
    </source>
</reference>
<keyword evidence="4" id="KW-1015">Disulfide bond</keyword>
<dbReference type="AlphaFoldDB" id="A0AAV7ZJQ4"/>
<dbReference type="Pfam" id="PF12999">
    <property type="entry name" value="PRKCSH-like"/>
    <property type="match status" value="1"/>
</dbReference>
<evidence type="ECO:0000256" key="1">
    <source>
        <dbReference type="ARBA" id="ARBA00022387"/>
    </source>
</evidence>
<dbReference type="GO" id="GO:0006491">
    <property type="term" value="P:N-glycan processing"/>
    <property type="evidence" value="ECO:0007669"/>
    <property type="project" value="TreeGrafter"/>
</dbReference>
<dbReference type="GO" id="GO:0017177">
    <property type="term" value="C:glucosidase II complex"/>
    <property type="evidence" value="ECO:0007669"/>
    <property type="project" value="TreeGrafter"/>
</dbReference>
<dbReference type="InterPro" id="IPR036607">
    <property type="entry name" value="PRKCSH"/>
</dbReference>
<dbReference type="InterPro" id="IPR009011">
    <property type="entry name" value="Man6P_isomerase_rcpt-bd_dom_sf"/>
</dbReference>
<accession>A0AAV7ZJQ4</accession>
<feature type="signal peptide" evidence="6">
    <location>
        <begin position="1"/>
        <end position="25"/>
    </location>
</feature>
<keyword evidence="5" id="KW-0175">Coiled coil</keyword>
<dbReference type="Gene3D" id="2.70.130.10">
    <property type="entry name" value="Mannose-6-phosphate receptor binding domain"/>
    <property type="match status" value="1"/>
</dbReference>
<evidence type="ECO:0000256" key="6">
    <source>
        <dbReference type="SAM" id="SignalP"/>
    </source>
</evidence>
<keyword evidence="2 6" id="KW-0732">Signal</keyword>
<name>A0AAV7ZJQ4_9EUKA</name>
<evidence type="ECO:0000259" key="7">
    <source>
        <dbReference type="PROSITE" id="PS51914"/>
    </source>
</evidence>
<dbReference type="SUPFAM" id="SSF50911">
    <property type="entry name" value="Mannose 6-phosphate receptor domain"/>
    <property type="match status" value="1"/>
</dbReference>
<sequence length="394" mass="46410">MVKFCFLIEIFLFILLIKNQELTIGIDPKDSQHYLPKKTFNCLDGNGEIPYSYINDDYCDCLDGSDEPGTNACSNGKFFCHNEGLDPKKIPSSRVNDGYCDCCSGEDEYNSGVECINTCSSEHLIKKTKNEKKEKLRKKGSNKREQMINEIDDLFLNIDEEIEKSEGKLEIQKMKKEKLKQRKTQILVYKKQLPKLIENYCNLLLNKTKIKKIEKKNTCLLKKKDLLNCKNDLEMLIKSKFDDPKRSLKKIKKQFQEIGKKKKVIDQKLNRIKKIQDLDLGEHFEFSYWFEKCFEYNSDKYTYKFCPFDKVEQKEKKGKSFNLGKFKSKKWKTKKLSHRAKRWMLFDNGDRCNNGPKRSTKIKLLCGYSEKIVSIKETSTCVYEMRFQSPLMCF</sequence>
<gene>
    <name evidence="8" type="ORF">M0812_13497</name>
</gene>
<evidence type="ECO:0000256" key="5">
    <source>
        <dbReference type="SAM" id="Coils"/>
    </source>
</evidence>
<evidence type="ECO:0000256" key="3">
    <source>
        <dbReference type="ARBA" id="ARBA00022824"/>
    </source>
</evidence>